<dbReference type="GO" id="GO:0004553">
    <property type="term" value="F:hydrolase activity, hydrolyzing O-glycosyl compounds"/>
    <property type="evidence" value="ECO:0007669"/>
    <property type="project" value="InterPro"/>
</dbReference>
<comment type="similarity">
    <text evidence="1">Belongs to the glycosyl hydrolase 43 family.</text>
</comment>
<dbReference type="SUPFAM" id="SSF75005">
    <property type="entry name" value="Arabinanase/levansucrase/invertase"/>
    <property type="match status" value="1"/>
</dbReference>
<sequence>LTGTQPNENDPREAKNPYNIGLGEESIVGHQVRLWRSKDLIQWESLGPIYTVDDTMKAKSGKKIAKRLIWAPEVHWLADKGCWALVHCPKKHSSLALTSGSELQGPWTHPMAGNMGQRHDPSIFTDDDGTRYLLWDNTFIAPLNDSLTGYTAEPVRIDPAGSRPGPDDKPISHIGHEGATMIKVGGKYVHLGTAWSTDQGRKGSYNLYYCVADKITGPYGPRKFAGRFLGHGTPFKDMNGQWWCTAFFNGNAPPESRDDIVSRN</sequence>
<dbReference type="PANTHER" id="PTHR42812:SF14">
    <property type="entry name" value="SECRETED PROTEIN"/>
    <property type="match status" value="1"/>
</dbReference>
<dbReference type="AlphaFoldDB" id="X0VYM6"/>
<gene>
    <name evidence="4" type="ORF">S01H1_44206</name>
</gene>
<dbReference type="EMBL" id="BARS01028191">
    <property type="protein sequence ID" value="GAG05571.1"/>
    <property type="molecule type" value="Genomic_DNA"/>
</dbReference>
<keyword evidence="2" id="KW-0378">Hydrolase</keyword>
<evidence type="ECO:0000313" key="4">
    <source>
        <dbReference type="EMBL" id="GAG05571.1"/>
    </source>
</evidence>
<dbReference type="PANTHER" id="PTHR42812">
    <property type="entry name" value="BETA-XYLOSIDASE"/>
    <property type="match status" value="1"/>
</dbReference>
<dbReference type="CDD" id="cd08986">
    <property type="entry name" value="GH43-like"/>
    <property type="match status" value="1"/>
</dbReference>
<evidence type="ECO:0000256" key="2">
    <source>
        <dbReference type="ARBA" id="ARBA00022801"/>
    </source>
</evidence>
<keyword evidence="3" id="KW-0326">Glycosidase</keyword>
<dbReference type="Gene3D" id="2.115.10.20">
    <property type="entry name" value="Glycosyl hydrolase domain, family 43"/>
    <property type="match status" value="1"/>
</dbReference>
<evidence type="ECO:0000256" key="3">
    <source>
        <dbReference type="ARBA" id="ARBA00023295"/>
    </source>
</evidence>
<dbReference type="InterPro" id="IPR023296">
    <property type="entry name" value="Glyco_hydro_beta-prop_sf"/>
</dbReference>
<organism evidence="4">
    <name type="scientific">marine sediment metagenome</name>
    <dbReference type="NCBI Taxonomy" id="412755"/>
    <lineage>
        <taxon>unclassified sequences</taxon>
        <taxon>metagenomes</taxon>
        <taxon>ecological metagenomes</taxon>
    </lineage>
</organism>
<dbReference type="InterPro" id="IPR006710">
    <property type="entry name" value="Glyco_hydro_43"/>
</dbReference>
<name>X0VYM6_9ZZZZ</name>
<feature type="non-terminal residue" evidence="4">
    <location>
        <position position="264"/>
    </location>
</feature>
<protein>
    <recommendedName>
        <fullName evidence="5">Beta-xylosidase C-terminal Concanavalin A-like domain-containing protein</fullName>
    </recommendedName>
</protein>
<evidence type="ECO:0008006" key="5">
    <source>
        <dbReference type="Google" id="ProtNLM"/>
    </source>
</evidence>
<dbReference type="GO" id="GO:0005975">
    <property type="term" value="P:carbohydrate metabolic process"/>
    <property type="evidence" value="ECO:0007669"/>
    <property type="project" value="InterPro"/>
</dbReference>
<feature type="non-terminal residue" evidence="4">
    <location>
        <position position="1"/>
    </location>
</feature>
<dbReference type="Pfam" id="PF04616">
    <property type="entry name" value="Glyco_hydro_43"/>
    <property type="match status" value="1"/>
</dbReference>
<reference evidence="4" key="1">
    <citation type="journal article" date="2014" name="Front. Microbiol.">
        <title>High frequency of phylogenetically diverse reductive dehalogenase-homologous genes in deep subseafloor sedimentary metagenomes.</title>
        <authorList>
            <person name="Kawai M."/>
            <person name="Futagami T."/>
            <person name="Toyoda A."/>
            <person name="Takaki Y."/>
            <person name="Nishi S."/>
            <person name="Hori S."/>
            <person name="Arai W."/>
            <person name="Tsubouchi T."/>
            <person name="Morono Y."/>
            <person name="Uchiyama I."/>
            <person name="Ito T."/>
            <person name="Fujiyama A."/>
            <person name="Inagaki F."/>
            <person name="Takami H."/>
        </authorList>
    </citation>
    <scope>NUCLEOTIDE SEQUENCE</scope>
    <source>
        <strain evidence="4">Expedition CK06-06</strain>
    </source>
</reference>
<proteinExistence type="inferred from homology"/>
<dbReference type="InterPro" id="IPR051795">
    <property type="entry name" value="Glycosyl_Hydrlase_43"/>
</dbReference>
<evidence type="ECO:0000256" key="1">
    <source>
        <dbReference type="ARBA" id="ARBA00009865"/>
    </source>
</evidence>
<accession>X0VYM6</accession>
<comment type="caution">
    <text evidence="4">The sequence shown here is derived from an EMBL/GenBank/DDBJ whole genome shotgun (WGS) entry which is preliminary data.</text>
</comment>